<protein>
    <submittedName>
        <fullName evidence="2">Uncharacterized protein</fullName>
    </submittedName>
</protein>
<dbReference type="Proteomes" id="UP000654482">
    <property type="component" value="Unassembled WGS sequence"/>
</dbReference>
<feature type="transmembrane region" description="Helical" evidence="1">
    <location>
        <begin position="6"/>
        <end position="22"/>
    </location>
</feature>
<evidence type="ECO:0000313" key="2">
    <source>
        <dbReference type="EMBL" id="MBE9117069.1"/>
    </source>
</evidence>
<keyword evidence="1" id="KW-0812">Transmembrane</keyword>
<dbReference type="RefSeq" id="WP_194030161.1">
    <property type="nucleotide sequence ID" value="NZ_JADEWZ010000020.1"/>
</dbReference>
<sequence>MNGSKILGVIFIGIGLGAIARLDRGTLLTCNRGGLGNCQHVTLTGLESKTQQIPLARLQGAKVDVKQVPKSSDRLKRSDPMYRVVLLTPEGEIPFTRYYTGDRAAKEVLAQKINIFLENSSAESLNVEQRDRARIYLLGGLFIGIGATILGIRN</sequence>
<dbReference type="EMBL" id="JADEWZ010000020">
    <property type="protein sequence ID" value="MBE9117069.1"/>
    <property type="molecule type" value="Genomic_DNA"/>
</dbReference>
<organism evidence="2 3">
    <name type="scientific">Lusitaniella coriacea LEGE 07157</name>
    <dbReference type="NCBI Taxonomy" id="945747"/>
    <lineage>
        <taxon>Bacteria</taxon>
        <taxon>Bacillati</taxon>
        <taxon>Cyanobacteriota</taxon>
        <taxon>Cyanophyceae</taxon>
        <taxon>Spirulinales</taxon>
        <taxon>Lusitaniellaceae</taxon>
        <taxon>Lusitaniella</taxon>
    </lineage>
</organism>
<evidence type="ECO:0000313" key="3">
    <source>
        <dbReference type="Proteomes" id="UP000654482"/>
    </source>
</evidence>
<evidence type="ECO:0000256" key="1">
    <source>
        <dbReference type="SAM" id="Phobius"/>
    </source>
</evidence>
<reference evidence="2" key="1">
    <citation type="submission" date="2020-10" db="EMBL/GenBank/DDBJ databases">
        <authorList>
            <person name="Castelo-Branco R."/>
            <person name="Eusebio N."/>
            <person name="Adriana R."/>
            <person name="Vieira A."/>
            <person name="Brugerolle De Fraissinette N."/>
            <person name="Rezende De Castro R."/>
            <person name="Schneider M.P."/>
            <person name="Vasconcelos V."/>
            <person name="Leao P.N."/>
        </authorList>
    </citation>
    <scope>NUCLEOTIDE SEQUENCE</scope>
    <source>
        <strain evidence="2">LEGE 07157</strain>
    </source>
</reference>
<proteinExistence type="predicted"/>
<accession>A0A8J7DXD8</accession>
<dbReference type="AlphaFoldDB" id="A0A8J7DXD8"/>
<gene>
    <name evidence="2" type="ORF">IQ249_14300</name>
</gene>
<name>A0A8J7DXD8_9CYAN</name>
<keyword evidence="1" id="KW-0472">Membrane</keyword>
<keyword evidence="1" id="KW-1133">Transmembrane helix</keyword>
<comment type="caution">
    <text evidence="2">The sequence shown here is derived from an EMBL/GenBank/DDBJ whole genome shotgun (WGS) entry which is preliminary data.</text>
</comment>
<keyword evidence="3" id="KW-1185">Reference proteome</keyword>
<feature type="transmembrane region" description="Helical" evidence="1">
    <location>
        <begin position="135"/>
        <end position="152"/>
    </location>
</feature>